<name>A0AB73AJQ1_BACFG</name>
<evidence type="ECO:0000313" key="1">
    <source>
        <dbReference type="EMBL" id="EYB09405.1"/>
    </source>
</evidence>
<protein>
    <submittedName>
        <fullName evidence="1">Uncharacterized protein</fullName>
    </submittedName>
</protein>
<evidence type="ECO:0000313" key="2">
    <source>
        <dbReference type="Proteomes" id="UP000021175"/>
    </source>
</evidence>
<comment type="caution">
    <text evidence="1">The sequence shown here is derived from an EMBL/GenBank/DDBJ whole genome shotgun (WGS) entry which is preliminary data.</text>
</comment>
<dbReference type="AlphaFoldDB" id="A0AB73AJQ1"/>
<accession>A0AB73AJQ1</accession>
<reference evidence="1 2" key="1">
    <citation type="submission" date="2014-02" db="EMBL/GenBank/DDBJ databases">
        <authorList>
            <person name="Sears C."/>
            <person name="Carroll K."/>
            <person name="Sack B.R."/>
            <person name="Qadri F."/>
            <person name="Myers L.L."/>
            <person name="Chung G.-T."/>
            <person name="Escheverria P."/>
            <person name="Fraser C.M."/>
            <person name="Sadzewicz L."/>
            <person name="Shefchek K.A."/>
            <person name="Tallon L."/>
            <person name="Das S.P."/>
            <person name="Daugherty S."/>
            <person name="Mongodin E.F."/>
        </authorList>
    </citation>
    <scope>NUCLEOTIDE SEQUENCE [LARGE SCALE GENOMIC DNA]</scope>
    <source>
        <strain evidence="1 2">3783N1-6</strain>
    </source>
</reference>
<organism evidence="1 2">
    <name type="scientific">Bacteroides fragilis str. 3783N1-6</name>
    <dbReference type="NCBI Taxonomy" id="1339310"/>
    <lineage>
        <taxon>Bacteria</taxon>
        <taxon>Pseudomonadati</taxon>
        <taxon>Bacteroidota</taxon>
        <taxon>Bacteroidia</taxon>
        <taxon>Bacteroidales</taxon>
        <taxon>Bacteroidaceae</taxon>
        <taxon>Bacteroides</taxon>
    </lineage>
</organism>
<proteinExistence type="predicted"/>
<gene>
    <name evidence="1" type="ORF">M119_1718</name>
</gene>
<sequence>MKNKVPYNLFQKWHKDIRHKIVEVKVDGIPAGEPEKELIRVSNP</sequence>
<dbReference type="EMBL" id="JGEU01000034">
    <property type="protein sequence ID" value="EYB09405.1"/>
    <property type="molecule type" value="Genomic_DNA"/>
</dbReference>
<dbReference type="Proteomes" id="UP000021175">
    <property type="component" value="Unassembled WGS sequence"/>
</dbReference>